<dbReference type="EMBL" id="JACGWM010000006">
    <property type="protein sequence ID" value="KAL0368946.1"/>
    <property type="molecule type" value="Genomic_DNA"/>
</dbReference>
<proteinExistence type="inferred from homology"/>
<reference evidence="7" key="2">
    <citation type="journal article" date="2024" name="Plant">
        <title>Genomic evolution and insights into agronomic trait innovations of Sesamum species.</title>
        <authorList>
            <person name="Miao H."/>
            <person name="Wang L."/>
            <person name="Qu L."/>
            <person name="Liu H."/>
            <person name="Sun Y."/>
            <person name="Le M."/>
            <person name="Wang Q."/>
            <person name="Wei S."/>
            <person name="Zheng Y."/>
            <person name="Lin W."/>
            <person name="Duan Y."/>
            <person name="Cao H."/>
            <person name="Xiong S."/>
            <person name="Wang X."/>
            <person name="Wei L."/>
            <person name="Li C."/>
            <person name="Ma Q."/>
            <person name="Ju M."/>
            <person name="Zhao R."/>
            <person name="Li G."/>
            <person name="Mu C."/>
            <person name="Tian Q."/>
            <person name="Mei H."/>
            <person name="Zhang T."/>
            <person name="Gao T."/>
            <person name="Zhang H."/>
        </authorList>
    </citation>
    <scope>NUCLEOTIDE SEQUENCE</scope>
    <source>
        <strain evidence="7">KEN8</strain>
    </source>
</reference>
<evidence type="ECO:0000256" key="2">
    <source>
        <dbReference type="ARBA" id="ARBA00022618"/>
    </source>
</evidence>
<dbReference type="GO" id="GO:0051301">
    <property type="term" value="P:cell division"/>
    <property type="evidence" value="ECO:0007669"/>
    <property type="project" value="UniProtKB-KW"/>
</dbReference>
<comment type="similarity">
    <text evidence="1">Belongs to the cyclin family. Cyclin D subfamily.</text>
</comment>
<evidence type="ECO:0000256" key="3">
    <source>
        <dbReference type="ARBA" id="ARBA00023127"/>
    </source>
</evidence>
<accession>A0AAW2QM26</accession>
<evidence type="ECO:0000313" key="7">
    <source>
        <dbReference type="EMBL" id="KAL0368946.1"/>
    </source>
</evidence>
<reference evidence="7" key="1">
    <citation type="submission" date="2020-06" db="EMBL/GenBank/DDBJ databases">
        <authorList>
            <person name="Li T."/>
            <person name="Hu X."/>
            <person name="Zhang T."/>
            <person name="Song X."/>
            <person name="Zhang H."/>
            <person name="Dai N."/>
            <person name="Sheng W."/>
            <person name="Hou X."/>
            <person name="Wei L."/>
        </authorList>
    </citation>
    <scope>NUCLEOTIDE SEQUENCE</scope>
    <source>
        <strain evidence="7">KEN8</strain>
        <tissue evidence="7">Leaf</tissue>
    </source>
</reference>
<sequence length="336" mass="37859">MENSRAMFSPDSLLLCKEKVGSLEDEEDEKMEFGSVVEDGCDDEYIKVLLHREIASGGLKMEEFLQSSWIQARLDGIHYILRTREVLGFGVQTAYVSVTYLDRFLSRRSVDAEKLWAVRLLSMACISLAAKMEESVVPALSEFCLGDYNFESSVIQRMELLVLSTLEWKMGPITPFAYVQFFANKFFDNPPPRNGVSRTMELILSSMKGRFHHSIFKECENNVHKPSVIAAAATLFVLDQELTIDALKLKISALTSSGSYNIDNIISCYNLVQEMDIERLKLSKGIKSPDLSPIQIQRAEACGNSSVATAAIAKRKRLVFNQNDQYGDVPDKKEKH</sequence>
<dbReference type="InterPro" id="IPR036915">
    <property type="entry name" value="Cyclin-like_sf"/>
</dbReference>
<organism evidence="7">
    <name type="scientific">Sesamum calycinum</name>
    <dbReference type="NCBI Taxonomy" id="2727403"/>
    <lineage>
        <taxon>Eukaryota</taxon>
        <taxon>Viridiplantae</taxon>
        <taxon>Streptophyta</taxon>
        <taxon>Embryophyta</taxon>
        <taxon>Tracheophyta</taxon>
        <taxon>Spermatophyta</taxon>
        <taxon>Magnoliopsida</taxon>
        <taxon>eudicotyledons</taxon>
        <taxon>Gunneridae</taxon>
        <taxon>Pentapetalae</taxon>
        <taxon>asterids</taxon>
        <taxon>lamiids</taxon>
        <taxon>Lamiales</taxon>
        <taxon>Pedaliaceae</taxon>
        <taxon>Sesamum</taxon>
    </lineage>
</organism>
<dbReference type="FunFam" id="1.10.472.10:FF:000069">
    <property type="entry name" value="Cyclin-D5-1"/>
    <property type="match status" value="1"/>
</dbReference>
<evidence type="ECO:0000256" key="4">
    <source>
        <dbReference type="ARBA" id="ARBA00023306"/>
    </source>
</evidence>
<dbReference type="CDD" id="cd20543">
    <property type="entry name" value="CYCLIN_AtCycD-like_rpt1"/>
    <property type="match status" value="1"/>
</dbReference>
<dbReference type="InterPro" id="IPR039361">
    <property type="entry name" value="Cyclin"/>
</dbReference>
<feature type="domain" description="Cyclin-like" evidence="6">
    <location>
        <begin position="78"/>
        <end position="164"/>
    </location>
</feature>
<evidence type="ECO:0000256" key="5">
    <source>
        <dbReference type="RuleBase" id="RU000383"/>
    </source>
</evidence>
<keyword evidence="4" id="KW-0131">Cell cycle</keyword>
<keyword evidence="3 5" id="KW-0195">Cyclin</keyword>
<dbReference type="Pfam" id="PF00134">
    <property type="entry name" value="Cyclin_N"/>
    <property type="match status" value="1"/>
</dbReference>
<gene>
    <name evidence="7" type="ORF">Scaly_1113500</name>
</gene>
<dbReference type="SMART" id="SM00385">
    <property type="entry name" value="CYCLIN"/>
    <property type="match status" value="1"/>
</dbReference>
<dbReference type="AlphaFoldDB" id="A0AAW2QM26"/>
<evidence type="ECO:0000259" key="6">
    <source>
        <dbReference type="SMART" id="SM00385"/>
    </source>
</evidence>
<comment type="caution">
    <text evidence="7">The sequence shown here is derived from an EMBL/GenBank/DDBJ whole genome shotgun (WGS) entry which is preliminary data.</text>
</comment>
<dbReference type="InterPro" id="IPR006671">
    <property type="entry name" value="Cyclin_N"/>
</dbReference>
<evidence type="ECO:0000256" key="1">
    <source>
        <dbReference type="ARBA" id="ARBA00009065"/>
    </source>
</evidence>
<dbReference type="Gene3D" id="1.10.472.10">
    <property type="entry name" value="Cyclin-like"/>
    <property type="match status" value="2"/>
</dbReference>
<protein>
    <submittedName>
        <fullName evidence="7">Cyclin-D5-2</fullName>
    </submittedName>
</protein>
<dbReference type="SUPFAM" id="SSF47954">
    <property type="entry name" value="Cyclin-like"/>
    <property type="match status" value="1"/>
</dbReference>
<dbReference type="PANTHER" id="PTHR10177">
    <property type="entry name" value="CYCLINS"/>
    <property type="match status" value="1"/>
</dbReference>
<dbReference type="CDD" id="cd20544">
    <property type="entry name" value="CYCLIN_AtCycD-like_rpt2"/>
    <property type="match status" value="1"/>
</dbReference>
<keyword evidence="2" id="KW-0132">Cell division</keyword>
<dbReference type="InterPro" id="IPR013763">
    <property type="entry name" value="Cyclin-like_dom"/>
</dbReference>
<name>A0AAW2QM26_9LAMI</name>